<dbReference type="Pfam" id="PF23806">
    <property type="entry name" value="Phage_TTP_14"/>
    <property type="match status" value="1"/>
</dbReference>
<dbReference type="Proteomes" id="UP000222975">
    <property type="component" value="Segment"/>
</dbReference>
<protein>
    <submittedName>
        <fullName evidence="1">Putative tail tube protein</fullName>
    </submittedName>
</protein>
<reference evidence="2" key="1">
    <citation type="submission" date="2016-03" db="EMBL/GenBank/DDBJ databases">
        <authorList>
            <person name="Sharma R."/>
            <person name="Simister A.R."/>
            <person name="Berg J.A."/>
            <person name="Jensen G.L."/>
            <person name="Keele B.R."/>
            <person name="Ward M.E.H."/>
            <person name="Breakwell D.P."/>
            <person name="Hope S."/>
            <person name="Grose J.H."/>
        </authorList>
    </citation>
    <scope>NUCLEOTIDE SEQUENCE [LARGE SCALE GENOMIC DNA]</scope>
</reference>
<name>A0A173GDK7_9CAUD</name>
<dbReference type="InterPro" id="IPR057119">
    <property type="entry name" value="Phage_TTP_14"/>
</dbReference>
<dbReference type="EMBL" id="KU886223">
    <property type="protein sequence ID" value="ANH51643.1"/>
    <property type="molecule type" value="Genomic_DNA"/>
</dbReference>
<organism evidence="1 2">
    <name type="scientific">Erwinia phage vB_EamM_Simmy50</name>
    <dbReference type="NCBI Taxonomy" id="1815988"/>
    <lineage>
        <taxon>Viruses</taxon>
        <taxon>Duplodnaviria</taxon>
        <taxon>Heunggongvirae</taxon>
        <taxon>Uroviricota</taxon>
        <taxon>Caudoviricetes</taxon>
        <taxon>Chimalliviridae</taxon>
        <taxon>Agricanvirus</taxon>
        <taxon>Agricanvirus simmy50</taxon>
    </lineage>
</organism>
<proteinExistence type="predicted"/>
<keyword evidence="2" id="KW-1185">Reference proteome</keyword>
<evidence type="ECO:0000313" key="2">
    <source>
        <dbReference type="Proteomes" id="UP000222975"/>
    </source>
</evidence>
<evidence type="ECO:0000313" key="1">
    <source>
        <dbReference type="EMBL" id="ANH51643.1"/>
    </source>
</evidence>
<gene>
    <name evidence="1" type="ORF">SIMMY50_181</name>
</gene>
<accession>A0A173GDK7</accession>
<sequence length="291" mass="32342">MPRFTDSVAQSGVGPAAFTNATMVNALTGGYFGFNANLARYVDNAGFRQQQLRCFVLETPGAIRYLDHPELWHGHIKTVMEKHTRTITGFQRALTVDDFTQPAGGAGAEQHDPGNVTQQQPVPVHEIGEKYGFPHGTLFEWWIRLFIMDPDVKRPLIMTYPNPPTDLLPDMISMICLYVESDPTGLEVINAYLGVNMRPKSSGTRESRFDKSQGAADWVHSIEFTGTFIMNLAVDNLAAKILKDTAPLNANPYTQDLPDRMKQITADVQAIKAGYAQDVEDARNNQVTPTR</sequence>